<evidence type="ECO:0000313" key="8">
    <source>
        <dbReference type="EMBL" id="SFH09850.1"/>
    </source>
</evidence>
<proteinExistence type="predicted"/>
<dbReference type="Proteomes" id="UP000199337">
    <property type="component" value="Unassembled WGS sequence"/>
</dbReference>
<dbReference type="OrthoDB" id="9787830at2"/>
<gene>
    <name evidence="8" type="ORF">SAMN05660649_03850</name>
</gene>
<evidence type="ECO:0000256" key="2">
    <source>
        <dbReference type="ARBA" id="ARBA00022485"/>
    </source>
</evidence>
<dbReference type="InterPro" id="IPR027596">
    <property type="entry name" value="AmmeMemoSam_rS"/>
</dbReference>
<dbReference type="PANTHER" id="PTHR30352:SF5">
    <property type="entry name" value="PYRUVATE FORMATE-LYASE 1-ACTIVATING ENZYME"/>
    <property type="match status" value="1"/>
</dbReference>
<dbReference type="STRING" id="341036.SAMN05660649_03850"/>
<dbReference type="Pfam" id="PF04055">
    <property type="entry name" value="Radical_SAM"/>
    <property type="match status" value="1"/>
</dbReference>
<dbReference type="PROSITE" id="PS51918">
    <property type="entry name" value="RADICAL_SAM"/>
    <property type="match status" value="1"/>
</dbReference>
<dbReference type="InterPro" id="IPR058240">
    <property type="entry name" value="rSAM_sf"/>
</dbReference>
<evidence type="ECO:0000256" key="3">
    <source>
        <dbReference type="ARBA" id="ARBA00022691"/>
    </source>
</evidence>
<organism evidence="8 9">
    <name type="scientific">Desulfotruncus arcticus DSM 17038</name>
    <dbReference type="NCBI Taxonomy" id="1121424"/>
    <lineage>
        <taxon>Bacteria</taxon>
        <taxon>Bacillati</taxon>
        <taxon>Bacillota</taxon>
        <taxon>Clostridia</taxon>
        <taxon>Eubacteriales</taxon>
        <taxon>Desulfallaceae</taxon>
        <taxon>Desulfotruncus</taxon>
    </lineage>
</organism>
<dbReference type="SFLD" id="SFLDS00029">
    <property type="entry name" value="Radical_SAM"/>
    <property type="match status" value="1"/>
</dbReference>
<evidence type="ECO:0000256" key="6">
    <source>
        <dbReference type="ARBA" id="ARBA00023014"/>
    </source>
</evidence>
<dbReference type="InterPro" id="IPR002491">
    <property type="entry name" value="ABC_transptr_periplasmic_BD"/>
</dbReference>
<protein>
    <submittedName>
        <fullName evidence="8">Pyruvate-formate lyase-activating enzyme</fullName>
    </submittedName>
</protein>
<comment type="cofactor">
    <cofactor evidence="1">
        <name>[4Fe-4S] cluster</name>
        <dbReference type="ChEBI" id="CHEBI:49883"/>
    </cofactor>
</comment>
<keyword evidence="8" id="KW-0456">Lyase</keyword>
<dbReference type="InterPro" id="IPR007197">
    <property type="entry name" value="rSAM"/>
</dbReference>
<evidence type="ECO:0000313" key="9">
    <source>
        <dbReference type="Proteomes" id="UP000199337"/>
    </source>
</evidence>
<dbReference type="Gene3D" id="3.20.20.70">
    <property type="entry name" value="Aldolase class I"/>
    <property type="match status" value="1"/>
</dbReference>
<keyword evidence="8" id="KW-0670">Pyruvate</keyword>
<keyword evidence="4" id="KW-0479">Metal-binding</keyword>
<dbReference type="Gene3D" id="3.40.50.1980">
    <property type="entry name" value="Nitrogenase molybdenum iron protein domain"/>
    <property type="match status" value="1"/>
</dbReference>
<keyword evidence="5" id="KW-0408">Iron</keyword>
<dbReference type="CDD" id="cd01335">
    <property type="entry name" value="Radical_SAM"/>
    <property type="match status" value="1"/>
</dbReference>
<dbReference type="Gene3D" id="1.20.58.2180">
    <property type="match status" value="1"/>
</dbReference>
<dbReference type="PANTHER" id="PTHR30352">
    <property type="entry name" value="PYRUVATE FORMATE-LYASE-ACTIVATING ENZYME"/>
    <property type="match status" value="1"/>
</dbReference>
<dbReference type="InterPro" id="IPR034457">
    <property type="entry name" value="Organic_radical-activating"/>
</dbReference>
<dbReference type="Pfam" id="PF01497">
    <property type="entry name" value="Peripla_BP_2"/>
    <property type="match status" value="1"/>
</dbReference>
<keyword evidence="3" id="KW-0949">S-adenosyl-L-methionine</keyword>
<dbReference type="SFLD" id="SFLDG01101">
    <property type="entry name" value="Uncharacterised_Radical_SAM_Su"/>
    <property type="match status" value="1"/>
</dbReference>
<feature type="domain" description="Radical SAM core" evidence="7">
    <location>
        <begin position="53"/>
        <end position="271"/>
    </location>
</feature>
<dbReference type="GO" id="GO:0016829">
    <property type="term" value="F:lyase activity"/>
    <property type="evidence" value="ECO:0007669"/>
    <property type="project" value="UniProtKB-KW"/>
</dbReference>
<keyword evidence="2" id="KW-0004">4Fe-4S</keyword>
<dbReference type="GO" id="GO:0051539">
    <property type="term" value="F:4 iron, 4 sulfur cluster binding"/>
    <property type="evidence" value="ECO:0007669"/>
    <property type="project" value="UniProtKB-KW"/>
</dbReference>
<dbReference type="SFLD" id="SFLDG01067">
    <property type="entry name" value="SPASM/twitch_domain_containing"/>
    <property type="match status" value="1"/>
</dbReference>
<dbReference type="SUPFAM" id="SSF53807">
    <property type="entry name" value="Helical backbone' metal receptor"/>
    <property type="match status" value="1"/>
</dbReference>
<dbReference type="InterPro" id="IPR013785">
    <property type="entry name" value="Aldolase_TIM"/>
</dbReference>
<keyword evidence="9" id="KW-1185">Reference proteome</keyword>
<evidence type="ECO:0000259" key="7">
    <source>
        <dbReference type="PROSITE" id="PS51918"/>
    </source>
</evidence>
<reference evidence="9" key="1">
    <citation type="submission" date="2016-10" db="EMBL/GenBank/DDBJ databases">
        <authorList>
            <person name="Varghese N."/>
            <person name="Submissions S."/>
        </authorList>
    </citation>
    <scope>NUCLEOTIDE SEQUENCE [LARGE SCALE GENOMIC DNA]</scope>
    <source>
        <strain evidence="9">DSM 17038</strain>
    </source>
</reference>
<evidence type="ECO:0000256" key="5">
    <source>
        <dbReference type="ARBA" id="ARBA00023004"/>
    </source>
</evidence>
<keyword evidence="6" id="KW-0411">Iron-sulfur</keyword>
<dbReference type="EMBL" id="FOOX01000016">
    <property type="protein sequence ID" value="SFH09850.1"/>
    <property type="molecule type" value="Genomic_DNA"/>
</dbReference>
<dbReference type="GO" id="GO:0046872">
    <property type="term" value="F:metal ion binding"/>
    <property type="evidence" value="ECO:0007669"/>
    <property type="project" value="UniProtKB-KW"/>
</dbReference>
<sequence length="594" mass="67043">MKCTICERGCTIPEGNTGACGRYKNNGEKIIELFPDKYLTICPISIETMPVLHFHPRGKFLQISTTGCNLNCQGCFSTVIAREMVHTSKALRELSPQQVLDEAVKNDCIGIAFLLNDPLASFPTFLKVAATAKKSGLLVGCSSNAYFTETSLAEISRFLDFINVGVKGLSPRAYQNCGGSTVEPVLRNIKQLHENGVHVEVSCILQNNNMEEVLELAGRIANISPEIPLQLMRYIPLEGADPALEPSIREAESLYHRLRKYLNYVYLFNSPGTDYLHTFCPNCGEVIFKRDFYGPMGAKLLFSESGSTRKNVCPQCGWTIPIKALPAEIKYQEEDFQGGYPFTRALEMVEAILITIGVTDIKKVVQVWEDMLSHNGLPQLHRGIQNIDSYFEIINYFGRLIQMEDQAAELVAYMQEKISLINTSLPHVQKRPRVYYAMGKPPFCLMGKRFENQLVEAAGGFSINKEIEYSGRPGMKISVEQLNDLNPEVIFISAFLSSYVEDFYAECCKTGINVAAVKNKRIYTHPAPGWDFGSPRWILGLMHIANMLHPGIYHFDVWTEAKRFYKQFYGVDFSPAEVNRSFSKPSNKWKWRNN</sequence>
<accession>A0A1I2X8H7</accession>
<evidence type="ECO:0000256" key="1">
    <source>
        <dbReference type="ARBA" id="ARBA00001966"/>
    </source>
</evidence>
<name>A0A1I2X8H7_9FIRM</name>
<dbReference type="AlphaFoldDB" id="A0A1I2X8H7"/>
<evidence type="ECO:0000256" key="4">
    <source>
        <dbReference type="ARBA" id="ARBA00022723"/>
    </source>
</evidence>
<dbReference type="SUPFAM" id="SSF102114">
    <property type="entry name" value="Radical SAM enzymes"/>
    <property type="match status" value="1"/>
</dbReference>